<evidence type="ECO:0000259" key="1">
    <source>
        <dbReference type="Pfam" id="PF00534"/>
    </source>
</evidence>
<dbReference type="InterPro" id="IPR050194">
    <property type="entry name" value="Glycosyltransferase_grp1"/>
</dbReference>
<dbReference type="PANTHER" id="PTHR45947">
    <property type="entry name" value="SULFOQUINOVOSYL TRANSFERASE SQD2"/>
    <property type="match status" value="1"/>
</dbReference>
<dbReference type="RefSeq" id="WP_322412434.1">
    <property type="nucleotide sequence ID" value="NZ_JBNOOP010000003.1"/>
</dbReference>
<dbReference type="Gene3D" id="3.40.50.2000">
    <property type="entry name" value="Glycogen Phosphorylase B"/>
    <property type="match status" value="2"/>
</dbReference>
<name>A0AAW9IYU1_CLOPF</name>
<protein>
    <submittedName>
        <fullName evidence="2">Glycosyltransferase</fullName>
    </submittedName>
</protein>
<comment type="caution">
    <text evidence="2">The sequence shown here is derived from an EMBL/GenBank/DDBJ whole genome shotgun (WGS) entry which is preliminary data.</text>
</comment>
<sequence length="365" mass="42312">MIRILHIVSDLSKNGGMISVIMNYYRNIDRKKVQFDFLSFKLNENDYSDEIINLGGRVYCLGYPKISIEYLRKINTFFEKHNGEYKAIHCHPIFSSEIFAKSARKNNIEYVIAHSHSTKFSNKKISALRNYFINLFVKNFATNYMACSEDAKKLFNRVNSEDIYILNNAIDYKKFKFNLNNRFKIRNEFNINDDDILIGNTGRLSSEKNQKFLLMLLKDICKINRKYKLMIVGAGVLENELKEYAKKNNIDNNVIFTGKRNDVESVLSAFDIFVLPSIFEGVPVSAIEAQAAGLQCILSNKVTKDVDIYGVKYLGIENGTDSWIKYISGLKNNLMYREANNNNLENSKYNIFLEAKNLEEYYINL</sequence>
<reference evidence="2" key="1">
    <citation type="submission" date="2019-11" db="EMBL/GenBank/DDBJ databases">
        <title>Characterization of Clostridium perfringens isolates from swine manure treated agricultural soils.</title>
        <authorList>
            <person name="Wushke S.T."/>
        </authorList>
    </citation>
    <scope>NUCLEOTIDE SEQUENCE</scope>
    <source>
        <strain evidence="2">X15</strain>
    </source>
</reference>
<feature type="domain" description="Glycosyl transferase family 1" evidence="1">
    <location>
        <begin position="182"/>
        <end position="302"/>
    </location>
</feature>
<evidence type="ECO:0000313" key="2">
    <source>
        <dbReference type="EMBL" id="MDZ5032852.1"/>
    </source>
</evidence>
<dbReference type="EMBL" id="WNVG01000025">
    <property type="protein sequence ID" value="MDZ5032852.1"/>
    <property type="molecule type" value="Genomic_DNA"/>
</dbReference>
<dbReference type="GO" id="GO:0016757">
    <property type="term" value="F:glycosyltransferase activity"/>
    <property type="evidence" value="ECO:0007669"/>
    <property type="project" value="InterPro"/>
</dbReference>
<dbReference type="Pfam" id="PF00534">
    <property type="entry name" value="Glycos_transf_1"/>
    <property type="match status" value="1"/>
</dbReference>
<accession>A0AAW9IYU1</accession>
<dbReference type="InterPro" id="IPR001296">
    <property type="entry name" value="Glyco_trans_1"/>
</dbReference>
<dbReference type="SUPFAM" id="SSF53756">
    <property type="entry name" value="UDP-Glycosyltransferase/glycogen phosphorylase"/>
    <property type="match status" value="1"/>
</dbReference>
<gene>
    <name evidence="2" type="ORF">GNF81_08625</name>
</gene>
<dbReference type="AlphaFoldDB" id="A0AAW9IYU1"/>
<proteinExistence type="predicted"/>
<dbReference type="Proteomes" id="UP001289066">
    <property type="component" value="Unassembled WGS sequence"/>
</dbReference>
<dbReference type="PANTHER" id="PTHR45947:SF3">
    <property type="entry name" value="SULFOQUINOVOSYL TRANSFERASE SQD2"/>
    <property type="match status" value="1"/>
</dbReference>
<evidence type="ECO:0000313" key="3">
    <source>
        <dbReference type="Proteomes" id="UP001289066"/>
    </source>
</evidence>
<organism evidence="2 3">
    <name type="scientific">Clostridium perfringens</name>
    <dbReference type="NCBI Taxonomy" id="1502"/>
    <lineage>
        <taxon>Bacteria</taxon>
        <taxon>Bacillati</taxon>
        <taxon>Bacillota</taxon>
        <taxon>Clostridia</taxon>
        <taxon>Eubacteriales</taxon>
        <taxon>Clostridiaceae</taxon>
        <taxon>Clostridium</taxon>
    </lineage>
</organism>